<comment type="caution">
    <text evidence="1">The sequence shown here is derived from an EMBL/GenBank/DDBJ whole genome shotgun (WGS) entry which is preliminary data.</text>
</comment>
<sequence>KHDRDLSKISHDIQVRLTESIRRLFDYLINCLQNELDKYSMAFINSRNDGEHDIHTTTSIRSSTVLEEHDSTILQQFDPR</sequence>
<dbReference type="Proteomes" id="UP000663873">
    <property type="component" value="Unassembled WGS sequence"/>
</dbReference>
<organism evidence="1 2">
    <name type="scientific">Rotaria socialis</name>
    <dbReference type="NCBI Taxonomy" id="392032"/>
    <lineage>
        <taxon>Eukaryota</taxon>
        <taxon>Metazoa</taxon>
        <taxon>Spiralia</taxon>
        <taxon>Gnathifera</taxon>
        <taxon>Rotifera</taxon>
        <taxon>Eurotatoria</taxon>
        <taxon>Bdelloidea</taxon>
        <taxon>Philodinida</taxon>
        <taxon>Philodinidae</taxon>
        <taxon>Rotaria</taxon>
    </lineage>
</organism>
<dbReference type="AlphaFoldDB" id="A0A821WQC7"/>
<feature type="non-terminal residue" evidence="1">
    <location>
        <position position="80"/>
    </location>
</feature>
<evidence type="ECO:0000313" key="2">
    <source>
        <dbReference type="Proteomes" id="UP000663873"/>
    </source>
</evidence>
<gene>
    <name evidence="1" type="ORF">UJA718_LOCUS46758</name>
</gene>
<accession>A0A821WQC7</accession>
<dbReference type="EMBL" id="CAJOBP010085356">
    <property type="protein sequence ID" value="CAF4928664.1"/>
    <property type="molecule type" value="Genomic_DNA"/>
</dbReference>
<name>A0A821WQC7_9BILA</name>
<proteinExistence type="predicted"/>
<keyword evidence="2" id="KW-1185">Reference proteome</keyword>
<protein>
    <submittedName>
        <fullName evidence="1">Uncharacterized protein</fullName>
    </submittedName>
</protein>
<reference evidence="1" key="1">
    <citation type="submission" date="2021-02" db="EMBL/GenBank/DDBJ databases">
        <authorList>
            <person name="Nowell W R."/>
        </authorList>
    </citation>
    <scope>NUCLEOTIDE SEQUENCE</scope>
</reference>
<feature type="non-terminal residue" evidence="1">
    <location>
        <position position="1"/>
    </location>
</feature>
<evidence type="ECO:0000313" key="1">
    <source>
        <dbReference type="EMBL" id="CAF4928664.1"/>
    </source>
</evidence>